<organism evidence="9 10">
    <name type="scientific">Candidatus Iainarchaeum sp</name>
    <dbReference type="NCBI Taxonomy" id="3101447"/>
    <lineage>
        <taxon>Archaea</taxon>
        <taxon>Candidatus Iainarchaeota</taxon>
        <taxon>Candidatus Iainarchaeia</taxon>
        <taxon>Candidatus Iainarchaeales</taxon>
        <taxon>Candidatus Iainarchaeaceae</taxon>
        <taxon>Candidatus Iainarchaeum</taxon>
    </lineage>
</organism>
<dbReference type="PANTHER" id="PTHR14742">
    <property type="entry name" value="RIBONUCLEASE P SUBUNIT P21"/>
    <property type="match status" value="1"/>
</dbReference>
<evidence type="ECO:0000256" key="2">
    <source>
        <dbReference type="ARBA" id="ARBA00022694"/>
    </source>
</evidence>
<evidence type="ECO:0000256" key="6">
    <source>
        <dbReference type="ARBA" id="ARBA00022801"/>
    </source>
</evidence>
<dbReference type="Gene3D" id="1.20.5.420">
    <property type="entry name" value="Immunoglobulin FC, subunit C"/>
    <property type="match status" value="1"/>
</dbReference>
<dbReference type="GO" id="GO:0030677">
    <property type="term" value="C:ribonuclease P complex"/>
    <property type="evidence" value="ECO:0007669"/>
    <property type="project" value="UniProtKB-UniRule"/>
</dbReference>
<dbReference type="Proteomes" id="UP000677687">
    <property type="component" value="Unassembled WGS sequence"/>
</dbReference>
<evidence type="ECO:0000256" key="1">
    <source>
        <dbReference type="ARBA" id="ARBA00022490"/>
    </source>
</evidence>
<dbReference type="GO" id="GO:0005737">
    <property type="term" value="C:cytoplasm"/>
    <property type="evidence" value="ECO:0007669"/>
    <property type="project" value="UniProtKB-SubCell"/>
</dbReference>
<dbReference type="InterPro" id="IPR016432">
    <property type="entry name" value="RNP4"/>
</dbReference>
<sequence>MQNKGFIERIAVERIWRLFELAENEFAKHPERSKRYVQLAKKIAERNNVQIPKELKANYCKYCSAYLKLGKNAKLRIKGKMLLLTCMECNKTRKMGIK</sequence>
<keyword evidence="7 8" id="KW-0862">Zinc</keyword>
<dbReference type="GO" id="GO:0004526">
    <property type="term" value="F:ribonuclease P activity"/>
    <property type="evidence" value="ECO:0007669"/>
    <property type="project" value="UniProtKB-UniRule"/>
</dbReference>
<feature type="binding site" evidence="8">
    <location>
        <position position="63"/>
    </location>
    <ligand>
        <name>Zn(2+)</name>
        <dbReference type="ChEBI" id="CHEBI:29105"/>
    </ligand>
</feature>
<evidence type="ECO:0000313" key="10">
    <source>
        <dbReference type="Proteomes" id="UP000677687"/>
    </source>
</evidence>
<keyword evidence="3 8" id="KW-0540">Nuclease</keyword>
<comment type="catalytic activity">
    <reaction evidence="8">
        <text>Endonucleolytic cleavage of RNA, removing 5'-extranucleotides from tRNA precursor.</text>
        <dbReference type="EC" id="3.1.26.5"/>
    </reaction>
</comment>
<protein>
    <recommendedName>
        <fullName evidence="8">Ribonuclease P protein component 4</fullName>
        <shortName evidence="8">RNase P component 4</shortName>
        <ecNumber evidence="8">3.1.26.5</ecNumber>
    </recommendedName>
    <alternativeName>
        <fullName evidence="8">Rpp21</fullName>
    </alternativeName>
</protein>
<dbReference type="PIRSF" id="PIRSF004878">
    <property type="entry name" value="RNase_P_4"/>
    <property type="match status" value="1"/>
</dbReference>
<dbReference type="EC" id="3.1.26.5" evidence="8"/>
<dbReference type="AlphaFoldDB" id="A0A8T4KQ95"/>
<feature type="binding site" evidence="8">
    <location>
        <position position="89"/>
    </location>
    <ligand>
        <name>Zn(2+)</name>
        <dbReference type="ChEBI" id="CHEBI:29105"/>
    </ligand>
</feature>
<name>A0A8T4KQ95_9ARCH</name>
<reference evidence="9" key="2">
    <citation type="submission" date="2021-05" db="EMBL/GenBank/DDBJ databases">
        <title>Protein family content uncovers lineage relationships and bacterial pathway maintenance mechanisms in DPANN archaea.</title>
        <authorList>
            <person name="Castelle C.J."/>
            <person name="Meheust R."/>
            <person name="Jaffe A.L."/>
            <person name="Seitz K."/>
            <person name="Gong X."/>
            <person name="Baker B.J."/>
            <person name="Banfield J.F."/>
        </authorList>
    </citation>
    <scope>NUCLEOTIDE SEQUENCE</scope>
    <source>
        <strain evidence="9">RIFCSPHIGHO2_01_FULL_AR10_44_11</strain>
    </source>
</reference>
<dbReference type="HAMAP" id="MF_00757">
    <property type="entry name" value="RNase_P_4"/>
    <property type="match status" value="1"/>
</dbReference>
<comment type="cofactor">
    <cofactor evidence="8">
        <name>Zn(2+)</name>
        <dbReference type="ChEBI" id="CHEBI:29105"/>
    </cofactor>
    <text evidence="8">Binds 1 zinc ion per subunit.</text>
</comment>
<keyword evidence="4 8" id="KW-0479">Metal-binding</keyword>
<keyword evidence="5 8" id="KW-0255">Endonuclease</keyword>
<reference evidence="9" key="1">
    <citation type="submission" date="2021-03" db="EMBL/GenBank/DDBJ databases">
        <authorList>
            <person name="Jaffe A."/>
        </authorList>
    </citation>
    <scope>NUCLEOTIDE SEQUENCE</scope>
    <source>
        <strain evidence="9">RIFCSPHIGHO2_01_FULL_AR10_44_11</strain>
    </source>
</reference>
<comment type="subcellular location">
    <subcellularLocation>
        <location evidence="8">Cytoplasm</location>
    </subcellularLocation>
</comment>
<comment type="similarity">
    <text evidence="8">Belongs to the eukaryotic/archaeal RNase P protein component 4 family.</text>
</comment>
<dbReference type="InterPro" id="IPR007175">
    <property type="entry name" value="Rpr2/Snm1/Rpp21"/>
</dbReference>
<keyword evidence="2 8" id="KW-0819">tRNA processing</keyword>
<feature type="binding site" evidence="8">
    <location>
        <position position="86"/>
    </location>
    <ligand>
        <name>Zn(2+)</name>
        <dbReference type="ChEBI" id="CHEBI:29105"/>
    </ligand>
</feature>
<comment type="caution">
    <text evidence="9">The sequence shown here is derived from an EMBL/GenBank/DDBJ whole genome shotgun (WGS) entry which is preliminary data.</text>
</comment>
<dbReference type="EMBL" id="JAGVWD010000013">
    <property type="protein sequence ID" value="MBS3057193.1"/>
    <property type="molecule type" value="Genomic_DNA"/>
</dbReference>
<dbReference type="Gene3D" id="6.20.50.20">
    <property type="match status" value="1"/>
</dbReference>
<evidence type="ECO:0000313" key="9">
    <source>
        <dbReference type="EMBL" id="MBS3057193.1"/>
    </source>
</evidence>
<feature type="binding site" evidence="8">
    <location>
        <position position="60"/>
    </location>
    <ligand>
        <name>Zn(2+)</name>
        <dbReference type="ChEBI" id="CHEBI:29105"/>
    </ligand>
</feature>
<comment type="function">
    <text evidence="8">Part of ribonuclease P, a protein complex that generates mature tRNA molecules by cleaving their 5'-ends.</text>
</comment>
<gene>
    <name evidence="8" type="primary">rnp4</name>
    <name evidence="9" type="ORF">J4415_01035</name>
</gene>
<dbReference type="Pfam" id="PF04032">
    <property type="entry name" value="Rpr2"/>
    <property type="match status" value="1"/>
</dbReference>
<evidence type="ECO:0000256" key="3">
    <source>
        <dbReference type="ARBA" id="ARBA00022722"/>
    </source>
</evidence>
<evidence type="ECO:0000256" key="4">
    <source>
        <dbReference type="ARBA" id="ARBA00022723"/>
    </source>
</evidence>
<evidence type="ECO:0000256" key="7">
    <source>
        <dbReference type="ARBA" id="ARBA00022833"/>
    </source>
</evidence>
<proteinExistence type="inferred from homology"/>
<comment type="subunit">
    <text evidence="8">Consists of a catalytic RNA component and at least 4-5 protein subunits.</text>
</comment>
<dbReference type="GO" id="GO:0008270">
    <property type="term" value="F:zinc ion binding"/>
    <property type="evidence" value="ECO:0007669"/>
    <property type="project" value="UniProtKB-UniRule"/>
</dbReference>
<keyword evidence="1 8" id="KW-0963">Cytoplasm</keyword>
<evidence type="ECO:0000256" key="5">
    <source>
        <dbReference type="ARBA" id="ARBA00022759"/>
    </source>
</evidence>
<dbReference type="GO" id="GO:0001682">
    <property type="term" value="P:tRNA 5'-leader removal"/>
    <property type="evidence" value="ECO:0007669"/>
    <property type="project" value="UniProtKB-UniRule"/>
</dbReference>
<accession>A0A8T4KQ95</accession>
<evidence type="ECO:0000256" key="8">
    <source>
        <dbReference type="HAMAP-Rule" id="MF_00757"/>
    </source>
</evidence>
<keyword evidence="6 8" id="KW-0378">Hydrolase</keyword>
<dbReference type="PANTHER" id="PTHR14742:SF0">
    <property type="entry name" value="RIBONUCLEASE P PROTEIN SUBUNIT P21"/>
    <property type="match status" value="1"/>
</dbReference>